<comment type="caution">
    <text evidence="1">The sequence shown here is derived from an EMBL/GenBank/DDBJ whole genome shotgun (WGS) entry which is preliminary data.</text>
</comment>
<dbReference type="Proteomes" id="UP001596012">
    <property type="component" value="Unassembled WGS sequence"/>
</dbReference>
<accession>A0ABV8YU57</accession>
<protein>
    <submittedName>
        <fullName evidence="1">DUF6907 domain-containing protein</fullName>
    </submittedName>
</protein>
<keyword evidence="2" id="KW-1185">Reference proteome</keyword>
<gene>
    <name evidence="1" type="ORF">ACFPH6_19475</name>
</gene>
<evidence type="ECO:0000313" key="2">
    <source>
        <dbReference type="Proteomes" id="UP001596012"/>
    </source>
</evidence>
<dbReference type="RefSeq" id="WP_386343311.1">
    <property type="nucleotide sequence ID" value="NZ_JBHSFG010000029.1"/>
</dbReference>
<proteinExistence type="predicted"/>
<dbReference type="InterPro" id="IPR054202">
    <property type="entry name" value="DUF6907"/>
</dbReference>
<dbReference type="Pfam" id="PF21848">
    <property type="entry name" value="DUF6907"/>
    <property type="match status" value="1"/>
</dbReference>
<dbReference type="EMBL" id="JBHSFG010000029">
    <property type="protein sequence ID" value="MFC4466681.1"/>
    <property type="molecule type" value="Genomic_DNA"/>
</dbReference>
<name>A0ABV8YU57_9ACTN</name>
<sequence length="123" mass="12603">MSAEPRTVVVSTLDHGDITVRCPAWCIGAHPDGGYRADILHQGPDVSLAFHGRHITDAGLVQSPFAGASSPGLGGRTTGVSISILGKTLDPVGLYGLAAAIDGYADRLRDLADELAALLGGDQ</sequence>
<evidence type="ECO:0000313" key="1">
    <source>
        <dbReference type="EMBL" id="MFC4466681.1"/>
    </source>
</evidence>
<reference evidence="2" key="1">
    <citation type="journal article" date="2019" name="Int. J. Syst. Evol. Microbiol.">
        <title>The Global Catalogue of Microorganisms (GCM) 10K type strain sequencing project: providing services to taxonomists for standard genome sequencing and annotation.</title>
        <authorList>
            <consortium name="The Broad Institute Genomics Platform"/>
            <consortium name="The Broad Institute Genome Sequencing Center for Infectious Disease"/>
            <person name="Wu L."/>
            <person name="Ma J."/>
        </authorList>
    </citation>
    <scope>NUCLEOTIDE SEQUENCE [LARGE SCALE GENOMIC DNA]</scope>
    <source>
        <strain evidence="2">DT43</strain>
    </source>
</reference>
<organism evidence="1 2">
    <name type="scientific">Streptomyces xiangluensis</name>
    <dbReference type="NCBI Taxonomy" id="2665720"/>
    <lineage>
        <taxon>Bacteria</taxon>
        <taxon>Bacillati</taxon>
        <taxon>Actinomycetota</taxon>
        <taxon>Actinomycetes</taxon>
        <taxon>Kitasatosporales</taxon>
        <taxon>Streptomycetaceae</taxon>
        <taxon>Streptomyces</taxon>
    </lineage>
</organism>